<evidence type="ECO:0000313" key="11">
    <source>
        <dbReference type="Proteomes" id="UP000242877"/>
    </source>
</evidence>
<dbReference type="Pfam" id="PF00083">
    <property type="entry name" value="Sugar_tr"/>
    <property type="match status" value="1"/>
</dbReference>
<proteinExistence type="inferred from homology"/>
<name>A0A168C7W7_9EURO</name>
<gene>
    <name evidence="10" type="ORF">AAP_01032</name>
</gene>
<comment type="caution">
    <text evidence="10">The sequence shown here is derived from an EMBL/GenBank/DDBJ whole genome shotgun (WGS) entry which is preliminary data.</text>
</comment>
<dbReference type="Proteomes" id="UP000242877">
    <property type="component" value="Unassembled WGS sequence"/>
</dbReference>
<dbReference type="PROSITE" id="PS50850">
    <property type="entry name" value="MFS"/>
    <property type="match status" value="1"/>
</dbReference>
<feature type="transmembrane region" description="Helical" evidence="8">
    <location>
        <begin position="180"/>
        <end position="199"/>
    </location>
</feature>
<dbReference type="InterPro" id="IPR005828">
    <property type="entry name" value="MFS_sugar_transport-like"/>
</dbReference>
<sequence>MAEEKSNSIPPNEKSNETYIDKAVNLSPEGSEPSAKGLSTYHEFANEEAQQDEEISTAKFQNPLSGLSQEELFADVDKFCRDNELAEYIDVFRRGALVAQNPKTAHELEELTNEDKESLQHEIDHKWSHPWALYNLVIMCSVAAAVQGMDETVNNGAQQFYLEKFGIVSSKMDQSRVDNLTGLIVGAPYLACATIGCWITEPLNRFLGRRGTIFLTCFIAAVASIWEGVCNSWPNLLVARLVLGLGIGPKSSTVPVYTAECSPAPIRGALVMMWQMWTAFGIMLGNIMGVAFGGLDKDLGWRLMLGSTVVLPLIVCAEVFFCPESPRWLIEKNKIAKAFRSFQVLRGSDLKASRDLYYAWKLVELERKANHGKYLWNMAWELFSVPRNARATLASFIVMFLQQFCGVNIIAYYSTAIFQQSGFSMSSALLASMGIGLHPGGVRFAFGISSVYLPMEIQGDTSNKIIRCSHHGFRN</sequence>
<feature type="region of interest" description="Disordered" evidence="7">
    <location>
        <begin position="1"/>
        <end position="39"/>
    </location>
</feature>
<dbReference type="GO" id="GO:0016020">
    <property type="term" value="C:membrane"/>
    <property type="evidence" value="ECO:0007669"/>
    <property type="project" value="UniProtKB-SubCell"/>
</dbReference>
<organism evidence="10 11">
    <name type="scientific">Ascosphaera apis ARSEF 7405</name>
    <dbReference type="NCBI Taxonomy" id="392613"/>
    <lineage>
        <taxon>Eukaryota</taxon>
        <taxon>Fungi</taxon>
        <taxon>Dikarya</taxon>
        <taxon>Ascomycota</taxon>
        <taxon>Pezizomycotina</taxon>
        <taxon>Eurotiomycetes</taxon>
        <taxon>Eurotiomycetidae</taxon>
        <taxon>Onygenales</taxon>
        <taxon>Ascosphaeraceae</taxon>
        <taxon>Ascosphaera</taxon>
    </lineage>
</organism>
<evidence type="ECO:0000256" key="4">
    <source>
        <dbReference type="ARBA" id="ARBA00022692"/>
    </source>
</evidence>
<dbReference type="InterPro" id="IPR050814">
    <property type="entry name" value="Myo-inositol_Transporter"/>
</dbReference>
<comment type="similarity">
    <text evidence="2">Belongs to the major facilitator superfamily. Sugar transporter (TC 2.A.1.1) family.</text>
</comment>
<evidence type="ECO:0000313" key="10">
    <source>
        <dbReference type="EMBL" id="KZZ96259.1"/>
    </source>
</evidence>
<feature type="transmembrane region" description="Helical" evidence="8">
    <location>
        <begin position="211"/>
        <end position="229"/>
    </location>
</feature>
<evidence type="ECO:0000256" key="3">
    <source>
        <dbReference type="ARBA" id="ARBA00022448"/>
    </source>
</evidence>
<evidence type="ECO:0000256" key="8">
    <source>
        <dbReference type="SAM" id="Phobius"/>
    </source>
</evidence>
<dbReference type="Gene3D" id="1.20.1250.20">
    <property type="entry name" value="MFS general substrate transporter like domains"/>
    <property type="match status" value="1"/>
</dbReference>
<dbReference type="GO" id="GO:0022857">
    <property type="term" value="F:transmembrane transporter activity"/>
    <property type="evidence" value="ECO:0007669"/>
    <property type="project" value="InterPro"/>
</dbReference>
<keyword evidence="6 8" id="KW-0472">Membrane</keyword>
<evidence type="ECO:0000256" key="6">
    <source>
        <dbReference type="ARBA" id="ARBA00023136"/>
    </source>
</evidence>
<protein>
    <submittedName>
        <fullName evidence="10">General substrate transporter</fullName>
    </submittedName>
</protein>
<dbReference type="VEuPathDB" id="FungiDB:AAP_01032"/>
<evidence type="ECO:0000256" key="7">
    <source>
        <dbReference type="SAM" id="MobiDB-lite"/>
    </source>
</evidence>
<evidence type="ECO:0000256" key="5">
    <source>
        <dbReference type="ARBA" id="ARBA00022989"/>
    </source>
</evidence>
<evidence type="ECO:0000256" key="1">
    <source>
        <dbReference type="ARBA" id="ARBA00004141"/>
    </source>
</evidence>
<dbReference type="AlphaFoldDB" id="A0A168C7W7"/>
<dbReference type="InterPro" id="IPR036259">
    <property type="entry name" value="MFS_trans_sf"/>
</dbReference>
<feature type="transmembrane region" description="Helical" evidence="8">
    <location>
        <begin position="425"/>
        <end position="446"/>
    </location>
</feature>
<accession>A0A168C7W7</accession>
<keyword evidence="4 8" id="KW-0812">Transmembrane</keyword>
<dbReference type="PANTHER" id="PTHR48020">
    <property type="entry name" value="PROTON MYO-INOSITOL COTRANSPORTER"/>
    <property type="match status" value="1"/>
</dbReference>
<dbReference type="EMBL" id="AZGZ01000003">
    <property type="protein sequence ID" value="KZZ96259.1"/>
    <property type="molecule type" value="Genomic_DNA"/>
</dbReference>
<evidence type="ECO:0000259" key="9">
    <source>
        <dbReference type="PROSITE" id="PS50850"/>
    </source>
</evidence>
<feature type="transmembrane region" description="Helical" evidence="8">
    <location>
        <begin position="271"/>
        <end position="295"/>
    </location>
</feature>
<comment type="subcellular location">
    <subcellularLocation>
        <location evidence="1">Membrane</location>
        <topology evidence="1">Multi-pass membrane protein</topology>
    </subcellularLocation>
</comment>
<keyword evidence="11" id="KW-1185">Reference proteome</keyword>
<evidence type="ECO:0000256" key="2">
    <source>
        <dbReference type="ARBA" id="ARBA00010992"/>
    </source>
</evidence>
<keyword evidence="3" id="KW-0813">Transport</keyword>
<dbReference type="PANTHER" id="PTHR48020:SF17">
    <property type="entry name" value="SUGAR TRANSPORTER, PUTATIVE (AFU_ORTHOLOGUE AFUA_8G06870)-RELATED"/>
    <property type="match status" value="1"/>
</dbReference>
<dbReference type="SUPFAM" id="SSF103473">
    <property type="entry name" value="MFS general substrate transporter"/>
    <property type="match status" value="1"/>
</dbReference>
<dbReference type="GO" id="GO:0015791">
    <property type="term" value="P:polyol transmembrane transport"/>
    <property type="evidence" value="ECO:0007669"/>
    <property type="project" value="UniProtKB-ARBA"/>
</dbReference>
<dbReference type="InterPro" id="IPR003663">
    <property type="entry name" value="Sugar/inositol_transpt"/>
</dbReference>
<feature type="transmembrane region" description="Helical" evidence="8">
    <location>
        <begin position="241"/>
        <end position="259"/>
    </location>
</feature>
<feature type="domain" description="Major facilitator superfamily (MFS) profile" evidence="9">
    <location>
        <begin position="136"/>
        <end position="475"/>
    </location>
</feature>
<reference evidence="10 11" key="1">
    <citation type="journal article" date="2016" name="Genome Biol. Evol.">
        <title>Divergent and convergent evolution of fungal pathogenicity.</title>
        <authorList>
            <person name="Shang Y."/>
            <person name="Xiao G."/>
            <person name="Zheng P."/>
            <person name="Cen K."/>
            <person name="Zhan S."/>
            <person name="Wang C."/>
        </authorList>
    </citation>
    <scope>NUCLEOTIDE SEQUENCE [LARGE SCALE GENOMIC DNA]</scope>
    <source>
        <strain evidence="10 11">ARSEF 7405</strain>
    </source>
</reference>
<dbReference type="InterPro" id="IPR020846">
    <property type="entry name" value="MFS_dom"/>
</dbReference>
<keyword evidence="5 8" id="KW-1133">Transmembrane helix</keyword>
<feature type="transmembrane region" description="Helical" evidence="8">
    <location>
        <begin position="393"/>
        <end position="413"/>
    </location>
</feature>
<dbReference type="GO" id="GO:0015798">
    <property type="term" value="P:myo-inositol transport"/>
    <property type="evidence" value="ECO:0007669"/>
    <property type="project" value="UniProtKB-ARBA"/>
</dbReference>
<dbReference type="PRINTS" id="PR00171">
    <property type="entry name" value="SUGRTRNSPORT"/>
</dbReference>
<dbReference type="OrthoDB" id="5290825at2759"/>